<evidence type="ECO:0000256" key="3">
    <source>
        <dbReference type="PROSITE-ProRule" id="PRU10007"/>
    </source>
</evidence>
<sequence>MPTRMMIDGNPVEGTGTAIPTYNPATGEQIAAIHSATAADVDRAVAAARKALNNPEWAGMLPVQRAAVLFAIADLIEAHADELAQLETLDQGQPLGVSQTVSVAGAANHFRYYAGWVTKMEGTVNPISFPDTLNYTRREPVGVNALITPWNFPLMILAWKLAPALATGNTCVIKPSEVTPLTSLRLVELCSQAGVPDGVVNIVTGAGDVGAMLSSHMDVDHLSYTGSTAVGKMITKASAESNLKRLTLELGGKAPSIITRHADIDKAVEGNLGGALLNSGQVCAAYTRFFVDKAIEDEFVTKMSQAMSSMTIGAGQDPNTQVTPLVSEKHVGHVMNLIDSGKREGATLVTGGERVDRDGFFVAPTLFTGVTDEMSLAREEIFGPVLSVMSYDGEDDLMHTLARANNTEYGLAASVWTKDIGESQRIANGLRSGAVFINMLPIPDMAAPWGGYKASGWGREMGKWALDCYTEEKTVWLHYGS</sequence>
<evidence type="ECO:0000256" key="1">
    <source>
        <dbReference type="ARBA" id="ARBA00009986"/>
    </source>
</evidence>
<protein>
    <submittedName>
        <fullName evidence="6">Betaine-aldehyde dehydrogenase</fullName>
    </submittedName>
</protein>
<dbReference type="Pfam" id="PF00171">
    <property type="entry name" value="Aldedh"/>
    <property type="match status" value="1"/>
</dbReference>
<dbReference type="EMBL" id="CP009245">
    <property type="protein sequence ID" value="APT83928.1"/>
    <property type="molecule type" value="Genomic_DNA"/>
</dbReference>
<dbReference type="AlphaFoldDB" id="A0A1L7CDL7"/>
<dbReference type="Gene3D" id="3.40.309.10">
    <property type="entry name" value="Aldehyde Dehydrogenase, Chain A, domain 2"/>
    <property type="match status" value="1"/>
</dbReference>
<dbReference type="FunFam" id="3.40.605.10:FF:000001">
    <property type="entry name" value="Aldehyde dehydrogenase 1"/>
    <property type="match status" value="1"/>
</dbReference>
<proteinExistence type="inferred from homology"/>
<evidence type="ECO:0000313" key="6">
    <source>
        <dbReference type="EMBL" id="APT83928.1"/>
    </source>
</evidence>
<dbReference type="PROSITE" id="PS00070">
    <property type="entry name" value="ALDEHYDE_DEHYDR_CYS"/>
    <property type="match status" value="1"/>
</dbReference>
<dbReference type="InterPro" id="IPR016162">
    <property type="entry name" value="Ald_DH_N"/>
</dbReference>
<gene>
    <name evidence="6" type="ORF">CAQU_01290</name>
</gene>
<name>A0A1L7CDL7_9CORY</name>
<accession>A0A1L7CDL7</accession>
<comment type="similarity">
    <text evidence="1 4">Belongs to the aldehyde dehydrogenase family.</text>
</comment>
<evidence type="ECO:0000256" key="4">
    <source>
        <dbReference type="RuleBase" id="RU003345"/>
    </source>
</evidence>
<dbReference type="Proteomes" id="UP000185478">
    <property type="component" value="Chromosome"/>
</dbReference>
<organism evidence="6 7">
    <name type="scientific">Corynebacterium aquilae DSM 44791</name>
    <dbReference type="NCBI Taxonomy" id="1431546"/>
    <lineage>
        <taxon>Bacteria</taxon>
        <taxon>Bacillati</taxon>
        <taxon>Actinomycetota</taxon>
        <taxon>Actinomycetes</taxon>
        <taxon>Mycobacteriales</taxon>
        <taxon>Corynebacteriaceae</taxon>
        <taxon>Corynebacterium</taxon>
    </lineage>
</organism>
<reference evidence="6 7" key="1">
    <citation type="submission" date="2014-08" db="EMBL/GenBank/DDBJ databases">
        <title>Complete genome sequence of Corynebacterium aquilae S-613T(T) (=DSM 44791(T)), isolated from the choana of a healthy golden eagle.</title>
        <authorList>
            <person name="Ruckert C."/>
            <person name="Albersmeier A."/>
            <person name="Winkler A."/>
            <person name="Kalinowski J."/>
        </authorList>
    </citation>
    <scope>NUCLEOTIDE SEQUENCE [LARGE SCALE GENOMIC DNA]</scope>
    <source>
        <strain evidence="6 7">S-613</strain>
    </source>
</reference>
<evidence type="ECO:0000259" key="5">
    <source>
        <dbReference type="Pfam" id="PF00171"/>
    </source>
</evidence>
<dbReference type="GO" id="GO:0016620">
    <property type="term" value="F:oxidoreductase activity, acting on the aldehyde or oxo group of donors, NAD or NADP as acceptor"/>
    <property type="evidence" value="ECO:0007669"/>
    <property type="project" value="InterPro"/>
</dbReference>
<feature type="domain" description="Aldehyde dehydrogenase" evidence="5">
    <location>
        <begin position="15"/>
        <end position="475"/>
    </location>
</feature>
<dbReference type="PANTHER" id="PTHR11699">
    <property type="entry name" value="ALDEHYDE DEHYDROGENASE-RELATED"/>
    <property type="match status" value="1"/>
</dbReference>
<dbReference type="Gene3D" id="3.40.605.10">
    <property type="entry name" value="Aldehyde Dehydrogenase, Chain A, domain 1"/>
    <property type="match status" value="1"/>
</dbReference>
<evidence type="ECO:0000313" key="7">
    <source>
        <dbReference type="Proteomes" id="UP000185478"/>
    </source>
</evidence>
<dbReference type="FunFam" id="3.40.309.10:FF:000012">
    <property type="entry name" value="Betaine aldehyde dehydrogenase"/>
    <property type="match status" value="1"/>
</dbReference>
<keyword evidence="2 4" id="KW-0560">Oxidoreductase</keyword>
<evidence type="ECO:0000256" key="2">
    <source>
        <dbReference type="ARBA" id="ARBA00023002"/>
    </source>
</evidence>
<dbReference type="InterPro" id="IPR016160">
    <property type="entry name" value="Ald_DH_CS_CYS"/>
</dbReference>
<feature type="active site" evidence="3">
    <location>
        <position position="249"/>
    </location>
</feature>
<keyword evidence="7" id="KW-1185">Reference proteome</keyword>
<dbReference type="InterPro" id="IPR029510">
    <property type="entry name" value="Ald_DH_CS_GLU"/>
</dbReference>
<dbReference type="InterPro" id="IPR015590">
    <property type="entry name" value="Aldehyde_DH_dom"/>
</dbReference>
<dbReference type="KEGG" id="caqu:CAQU_01290"/>
<dbReference type="PROSITE" id="PS00687">
    <property type="entry name" value="ALDEHYDE_DEHYDR_GLU"/>
    <property type="match status" value="1"/>
</dbReference>
<dbReference type="SUPFAM" id="SSF53720">
    <property type="entry name" value="ALDH-like"/>
    <property type="match status" value="1"/>
</dbReference>
<dbReference type="InterPro" id="IPR016163">
    <property type="entry name" value="Ald_DH_C"/>
</dbReference>
<dbReference type="InterPro" id="IPR016161">
    <property type="entry name" value="Ald_DH/histidinol_DH"/>
</dbReference>